<feature type="transmembrane region" description="Helical" evidence="7">
    <location>
        <begin position="243"/>
        <end position="261"/>
    </location>
</feature>
<dbReference type="Pfam" id="PF00528">
    <property type="entry name" value="BPD_transp_1"/>
    <property type="match status" value="1"/>
</dbReference>
<dbReference type="Pfam" id="PF12911">
    <property type="entry name" value="OppC_N"/>
    <property type="match status" value="1"/>
</dbReference>
<reference evidence="9" key="1">
    <citation type="journal article" date="2015" name="Nature">
        <title>Complex archaea that bridge the gap between prokaryotes and eukaryotes.</title>
        <authorList>
            <person name="Spang A."/>
            <person name="Saw J.H."/>
            <person name="Jorgensen S.L."/>
            <person name="Zaremba-Niedzwiedzka K."/>
            <person name="Martijn J."/>
            <person name="Lind A.E."/>
            <person name="van Eijk R."/>
            <person name="Schleper C."/>
            <person name="Guy L."/>
            <person name="Ettema T.J."/>
        </authorList>
    </citation>
    <scope>NUCLEOTIDE SEQUENCE</scope>
</reference>
<name>A0A0F9GYD5_9ZZZZ</name>
<dbReference type="EMBL" id="LAZR01024683">
    <property type="protein sequence ID" value="KKL74350.1"/>
    <property type="molecule type" value="Genomic_DNA"/>
</dbReference>
<sequence>MWFIAKKFLQDISGTIGAIIVLLLIGTAILAPIIAPFPEDVSRAHIMTRLEPPSWNHPFGTDDAGRDVLSRVIFGSRVTIIIVFFATTMSGVIGIFIGVLAGYYSSWPSIGVMRIADIFLSLPQIILALALAQAFGPGIPNLIMALSLSYWPLFARIVYAETMTIKNRLFVETTIAIGANNFRTLVLHILPNLLPSIIVRTTIGMGTTILVAATLGFLGVGAQPPTPEWGKMVADAREYLPDAWWFATFPGLAIFVVVMAFNMMGDGLRDIIDPKLRRSSRK</sequence>
<dbReference type="InterPro" id="IPR025966">
    <property type="entry name" value="OppC_N"/>
</dbReference>
<organism evidence="9">
    <name type="scientific">marine sediment metagenome</name>
    <dbReference type="NCBI Taxonomy" id="412755"/>
    <lineage>
        <taxon>unclassified sequences</taxon>
        <taxon>metagenomes</taxon>
        <taxon>ecological metagenomes</taxon>
    </lineage>
</organism>
<keyword evidence="3" id="KW-1003">Cell membrane</keyword>
<dbReference type="InterPro" id="IPR000515">
    <property type="entry name" value="MetI-like"/>
</dbReference>
<evidence type="ECO:0000256" key="5">
    <source>
        <dbReference type="ARBA" id="ARBA00022989"/>
    </source>
</evidence>
<evidence type="ECO:0000256" key="2">
    <source>
        <dbReference type="ARBA" id="ARBA00022448"/>
    </source>
</evidence>
<feature type="domain" description="ABC transmembrane type-1" evidence="8">
    <location>
        <begin position="76"/>
        <end position="265"/>
    </location>
</feature>
<dbReference type="PROSITE" id="PS50928">
    <property type="entry name" value="ABC_TM1"/>
    <property type="match status" value="1"/>
</dbReference>
<evidence type="ECO:0000256" key="6">
    <source>
        <dbReference type="ARBA" id="ARBA00023136"/>
    </source>
</evidence>
<evidence type="ECO:0000256" key="1">
    <source>
        <dbReference type="ARBA" id="ARBA00004651"/>
    </source>
</evidence>
<gene>
    <name evidence="9" type="ORF">LCGC14_2065770</name>
</gene>
<keyword evidence="6 7" id="KW-0472">Membrane</keyword>
<dbReference type="PANTHER" id="PTHR43386:SF1">
    <property type="entry name" value="D,D-DIPEPTIDE TRANSPORT SYSTEM PERMEASE PROTEIN DDPC-RELATED"/>
    <property type="match status" value="1"/>
</dbReference>
<evidence type="ECO:0000256" key="3">
    <source>
        <dbReference type="ARBA" id="ARBA00022475"/>
    </source>
</evidence>
<evidence type="ECO:0000256" key="4">
    <source>
        <dbReference type="ARBA" id="ARBA00022692"/>
    </source>
</evidence>
<dbReference type="AlphaFoldDB" id="A0A0F9GYD5"/>
<dbReference type="GO" id="GO:0005886">
    <property type="term" value="C:plasma membrane"/>
    <property type="evidence" value="ECO:0007669"/>
    <property type="project" value="UniProtKB-SubCell"/>
</dbReference>
<feature type="transmembrane region" description="Helical" evidence="7">
    <location>
        <begin position="12"/>
        <end position="35"/>
    </location>
</feature>
<feature type="transmembrane region" description="Helical" evidence="7">
    <location>
        <begin position="197"/>
        <end position="223"/>
    </location>
</feature>
<accession>A0A0F9GYD5</accession>
<evidence type="ECO:0000313" key="9">
    <source>
        <dbReference type="EMBL" id="KKL74350.1"/>
    </source>
</evidence>
<keyword evidence="4 7" id="KW-0812">Transmembrane</keyword>
<feature type="transmembrane region" description="Helical" evidence="7">
    <location>
        <begin position="142"/>
        <end position="159"/>
    </location>
</feature>
<dbReference type="Gene3D" id="1.10.3720.10">
    <property type="entry name" value="MetI-like"/>
    <property type="match status" value="1"/>
</dbReference>
<proteinExistence type="predicted"/>
<feature type="transmembrane region" description="Helical" evidence="7">
    <location>
        <begin position="115"/>
        <end position="136"/>
    </location>
</feature>
<dbReference type="InterPro" id="IPR050366">
    <property type="entry name" value="BP-dependent_transpt_permease"/>
</dbReference>
<evidence type="ECO:0000256" key="7">
    <source>
        <dbReference type="SAM" id="Phobius"/>
    </source>
</evidence>
<feature type="transmembrane region" description="Helical" evidence="7">
    <location>
        <begin position="78"/>
        <end position="103"/>
    </location>
</feature>
<keyword evidence="5 7" id="KW-1133">Transmembrane helix</keyword>
<dbReference type="GO" id="GO:0055085">
    <property type="term" value="P:transmembrane transport"/>
    <property type="evidence" value="ECO:0007669"/>
    <property type="project" value="InterPro"/>
</dbReference>
<comment type="subcellular location">
    <subcellularLocation>
        <location evidence="1">Cell membrane</location>
        <topology evidence="1">Multi-pass membrane protein</topology>
    </subcellularLocation>
</comment>
<dbReference type="SUPFAM" id="SSF161098">
    <property type="entry name" value="MetI-like"/>
    <property type="match status" value="1"/>
</dbReference>
<dbReference type="CDD" id="cd06261">
    <property type="entry name" value="TM_PBP2"/>
    <property type="match status" value="1"/>
</dbReference>
<evidence type="ECO:0000259" key="8">
    <source>
        <dbReference type="PROSITE" id="PS50928"/>
    </source>
</evidence>
<keyword evidence="2" id="KW-0813">Transport</keyword>
<dbReference type="InterPro" id="IPR035906">
    <property type="entry name" value="MetI-like_sf"/>
</dbReference>
<dbReference type="PANTHER" id="PTHR43386">
    <property type="entry name" value="OLIGOPEPTIDE TRANSPORT SYSTEM PERMEASE PROTEIN APPC"/>
    <property type="match status" value="1"/>
</dbReference>
<protein>
    <recommendedName>
        <fullName evidence="8">ABC transmembrane type-1 domain-containing protein</fullName>
    </recommendedName>
</protein>
<comment type="caution">
    <text evidence="9">The sequence shown here is derived from an EMBL/GenBank/DDBJ whole genome shotgun (WGS) entry which is preliminary data.</text>
</comment>